<comment type="cofactor">
    <cofactor evidence="1">
        <name>FAD</name>
        <dbReference type="ChEBI" id="CHEBI:57692"/>
    </cofactor>
</comment>
<proteinExistence type="predicted"/>
<dbReference type="Gene3D" id="3.40.50.80">
    <property type="entry name" value="Nucleotide-binding domain of ferredoxin-NADP reductase (FNR) module"/>
    <property type="match status" value="1"/>
</dbReference>
<keyword evidence="7" id="KW-1185">Reference proteome</keyword>
<keyword evidence="2" id="KW-0001">2Fe-2S</keyword>
<gene>
    <name evidence="6" type="ORF">HF519_17555</name>
</gene>
<dbReference type="Pfam" id="PF00175">
    <property type="entry name" value="NAD_binding_1"/>
    <property type="match status" value="1"/>
</dbReference>
<dbReference type="EMBL" id="JAAXKZ010000065">
    <property type="protein sequence ID" value="NMH93346.1"/>
    <property type="molecule type" value="Genomic_DNA"/>
</dbReference>
<evidence type="ECO:0000256" key="4">
    <source>
        <dbReference type="SAM" id="MobiDB-lite"/>
    </source>
</evidence>
<dbReference type="InterPro" id="IPR050415">
    <property type="entry name" value="MRET"/>
</dbReference>
<evidence type="ECO:0000259" key="5">
    <source>
        <dbReference type="PROSITE" id="PS51384"/>
    </source>
</evidence>
<sequence length="247" mass="26016">MATTVPTPGPTPGPTPAPSPWRTARVLAVRDETPNAKTLRLLLEAPSRHLAGQHYVLRLTAPDGYTASRSYSVATAPDGTAEIELTVERLPGGEVSEFLHDVVEPGDELEVRGPIGGWFAWPGDVPVLGVAGGSGVVPLMAMLRQARRSGHPDLVRLLVSARSPADLYYADELPGPQSTVIYTRHAPPGAARPPGRLTAADLAPLVRDGDTAYVCGSPAFCDTVTDLLPGIGVPVDRIRVERFGPSG</sequence>
<dbReference type="Gene3D" id="2.40.30.10">
    <property type="entry name" value="Translation factors"/>
    <property type="match status" value="1"/>
</dbReference>
<dbReference type="SUPFAM" id="SSF63380">
    <property type="entry name" value="Riboflavin synthase domain-like"/>
    <property type="match status" value="1"/>
</dbReference>
<dbReference type="RefSeq" id="WP_169414044.1">
    <property type="nucleotide sequence ID" value="NZ_JAAXKZ010000065.1"/>
</dbReference>
<dbReference type="PRINTS" id="PR00410">
    <property type="entry name" value="PHEHYDRXLASE"/>
</dbReference>
<dbReference type="GO" id="GO:0016491">
    <property type="term" value="F:oxidoreductase activity"/>
    <property type="evidence" value="ECO:0007669"/>
    <property type="project" value="InterPro"/>
</dbReference>
<dbReference type="AlphaFoldDB" id="A0A848DLF9"/>
<keyword evidence="3" id="KW-0411">Iron-sulfur</keyword>
<feature type="region of interest" description="Disordered" evidence="4">
    <location>
        <begin position="1"/>
        <end position="21"/>
    </location>
</feature>
<dbReference type="Pfam" id="PF00970">
    <property type="entry name" value="FAD_binding_6"/>
    <property type="match status" value="1"/>
</dbReference>
<feature type="domain" description="FAD-binding FR-type" evidence="5">
    <location>
        <begin position="19"/>
        <end position="121"/>
    </location>
</feature>
<evidence type="ECO:0000256" key="1">
    <source>
        <dbReference type="ARBA" id="ARBA00001974"/>
    </source>
</evidence>
<dbReference type="PANTHER" id="PTHR47354">
    <property type="entry name" value="NADH OXIDOREDUCTASE HCR"/>
    <property type="match status" value="1"/>
</dbReference>
<protein>
    <submittedName>
        <fullName evidence="6">Oxidoreductase</fullName>
    </submittedName>
</protein>
<dbReference type="InterPro" id="IPR017927">
    <property type="entry name" value="FAD-bd_FR_type"/>
</dbReference>
<dbReference type="InterPro" id="IPR001433">
    <property type="entry name" value="OxRdtase_FAD/NAD-bd"/>
</dbReference>
<dbReference type="SUPFAM" id="SSF52343">
    <property type="entry name" value="Ferredoxin reductase-like, C-terminal NADP-linked domain"/>
    <property type="match status" value="1"/>
</dbReference>
<organism evidence="6 7">
    <name type="scientific">Pseudonocardia bannensis</name>
    <dbReference type="NCBI Taxonomy" id="630973"/>
    <lineage>
        <taxon>Bacteria</taxon>
        <taxon>Bacillati</taxon>
        <taxon>Actinomycetota</taxon>
        <taxon>Actinomycetes</taxon>
        <taxon>Pseudonocardiales</taxon>
        <taxon>Pseudonocardiaceae</taxon>
        <taxon>Pseudonocardia</taxon>
    </lineage>
</organism>
<name>A0A848DLF9_9PSEU</name>
<dbReference type="PROSITE" id="PS51384">
    <property type="entry name" value="FAD_FR"/>
    <property type="match status" value="1"/>
</dbReference>
<keyword evidence="2" id="KW-0408">Iron</keyword>
<dbReference type="InterPro" id="IPR008333">
    <property type="entry name" value="Cbr1-like_FAD-bd_dom"/>
</dbReference>
<dbReference type="PANTHER" id="PTHR47354:SF5">
    <property type="entry name" value="PROTEIN RFBI"/>
    <property type="match status" value="1"/>
</dbReference>
<comment type="caution">
    <text evidence="6">The sequence shown here is derived from an EMBL/GenBank/DDBJ whole genome shotgun (WGS) entry which is preliminary data.</text>
</comment>
<evidence type="ECO:0000256" key="2">
    <source>
        <dbReference type="ARBA" id="ARBA00022714"/>
    </source>
</evidence>
<dbReference type="InterPro" id="IPR039261">
    <property type="entry name" value="FNR_nucleotide-bd"/>
</dbReference>
<evidence type="ECO:0000313" key="6">
    <source>
        <dbReference type="EMBL" id="NMH93346.1"/>
    </source>
</evidence>
<dbReference type="GO" id="GO:0051537">
    <property type="term" value="F:2 iron, 2 sulfur cluster binding"/>
    <property type="evidence" value="ECO:0007669"/>
    <property type="project" value="UniProtKB-KW"/>
</dbReference>
<dbReference type="InterPro" id="IPR017938">
    <property type="entry name" value="Riboflavin_synthase-like_b-brl"/>
</dbReference>
<keyword evidence="2" id="KW-0479">Metal-binding</keyword>
<dbReference type="CDD" id="cd06217">
    <property type="entry name" value="FNR_iron_sulfur_binding_3"/>
    <property type="match status" value="1"/>
</dbReference>
<reference evidence="6 7" key="1">
    <citation type="submission" date="2020-04" db="EMBL/GenBank/DDBJ databases">
        <authorList>
            <person name="Klaysubun C."/>
            <person name="Duangmal K."/>
            <person name="Lipun K."/>
        </authorList>
    </citation>
    <scope>NUCLEOTIDE SEQUENCE [LARGE SCALE GENOMIC DNA]</scope>
    <source>
        <strain evidence="6 7">DSM 45300</strain>
    </source>
</reference>
<dbReference type="Proteomes" id="UP000586918">
    <property type="component" value="Unassembled WGS sequence"/>
</dbReference>
<evidence type="ECO:0000313" key="7">
    <source>
        <dbReference type="Proteomes" id="UP000586918"/>
    </source>
</evidence>
<accession>A0A848DLF9</accession>
<evidence type="ECO:0000256" key="3">
    <source>
        <dbReference type="ARBA" id="ARBA00023014"/>
    </source>
</evidence>
<feature type="compositionally biased region" description="Pro residues" evidence="4">
    <location>
        <begin position="7"/>
        <end position="19"/>
    </location>
</feature>